<keyword evidence="2" id="KW-0694">RNA-binding</keyword>
<evidence type="ECO:0000256" key="3">
    <source>
        <dbReference type="RuleBase" id="RU003847"/>
    </source>
</evidence>
<feature type="domain" description="TGS" evidence="5">
    <location>
        <begin position="400"/>
        <end position="463"/>
    </location>
</feature>
<dbReference type="CDD" id="cd01668">
    <property type="entry name" value="TGS_RSH"/>
    <property type="match status" value="1"/>
</dbReference>
<accession>A0A1F7YYK2</accession>
<dbReference type="InterPro" id="IPR003607">
    <property type="entry name" value="HD/PDEase_dom"/>
</dbReference>
<dbReference type="InterPro" id="IPR004811">
    <property type="entry name" value="RelA/Spo_fam"/>
</dbReference>
<dbReference type="GO" id="GO:0015969">
    <property type="term" value="P:guanosine tetraphosphate metabolic process"/>
    <property type="evidence" value="ECO:0007669"/>
    <property type="project" value="InterPro"/>
</dbReference>
<dbReference type="GO" id="GO:0005886">
    <property type="term" value="C:plasma membrane"/>
    <property type="evidence" value="ECO:0007669"/>
    <property type="project" value="TreeGrafter"/>
</dbReference>
<dbReference type="PROSITE" id="PS51880">
    <property type="entry name" value="TGS"/>
    <property type="match status" value="1"/>
</dbReference>
<dbReference type="FunFam" id="3.10.20.30:FF:000002">
    <property type="entry name" value="GTP pyrophosphokinase (RelA/SpoT)"/>
    <property type="match status" value="1"/>
</dbReference>
<dbReference type="SMART" id="SM00471">
    <property type="entry name" value="HDc"/>
    <property type="match status" value="1"/>
</dbReference>
<dbReference type="Gene3D" id="3.10.20.30">
    <property type="match status" value="1"/>
</dbReference>
<dbReference type="SUPFAM" id="SSF109604">
    <property type="entry name" value="HD-domain/PDEase-like"/>
    <property type="match status" value="1"/>
</dbReference>
<evidence type="ECO:0000256" key="1">
    <source>
        <dbReference type="ARBA" id="ARBA00025704"/>
    </source>
</evidence>
<dbReference type="FunFam" id="1.10.3210.10:FF:000001">
    <property type="entry name" value="GTP pyrophosphokinase RelA"/>
    <property type="match status" value="1"/>
</dbReference>
<dbReference type="SUPFAM" id="SSF81301">
    <property type="entry name" value="Nucleotidyltransferase"/>
    <property type="match status" value="1"/>
</dbReference>
<dbReference type="Gene3D" id="3.30.460.10">
    <property type="entry name" value="Beta Polymerase, domain 2"/>
    <property type="match status" value="1"/>
</dbReference>
<evidence type="ECO:0000259" key="5">
    <source>
        <dbReference type="PROSITE" id="PS51880"/>
    </source>
</evidence>
<sequence length="495" mass="56585">MSEQKFTELIEEMSNNDIKYDEKKLVKAWELTKLAHVGQVRFSGEPYYEHPLEVATILASWKLDEDSIIAGLLHDTIEDGGAKSEDLVREFGENVAHLVDGVSKVATIRWKKDAQAQFVENLRKMLLFMARDIRVVIIKLADRLHNMRTLWAVPAAKRPRIAMETLEIYAPLAERLGMGEVSGELNDLSFQYLYPEEYKNLVRESKPYYKAAEEHIKKMQHSLLRFLADEGIKAKINGRAKRFYSLWKKLARNEIAGDFTKIHDIVALRIIVDSVTSCYAALGIVHGHFKPVPHIGISDFIAQPKPNGYQSIHTKVFGPGGRIVEVQIRTRVMHEQAEYGVAAHWAYTQAKAAGTSDKILESKGVKVEETKLNWVKQLVEWQKELTDSKEFLEAVKFDAFRERNFVFSPKGDVYDLPAESTPVDFAFAVHTDLPEYIQSAKVNGRMVPLNYKLKSGDVVEIIKSKNKKPLNRDWSRFVVTSMAKRRINKQLRKGE</sequence>
<dbReference type="Pfam" id="PF02824">
    <property type="entry name" value="TGS"/>
    <property type="match status" value="1"/>
</dbReference>
<reference evidence="6 7" key="1">
    <citation type="journal article" date="2016" name="Nat. Commun.">
        <title>Thousands of microbial genomes shed light on interconnected biogeochemical processes in an aquifer system.</title>
        <authorList>
            <person name="Anantharaman K."/>
            <person name="Brown C.T."/>
            <person name="Hug L.A."/>
            <person name="Sharon I."/>
            <person name="Castelle C.J."/>
            <person name="Probst A.J."/>
            <person name="Thomas B.C."/>
            <person name="Singh A."/>
            <person name="Wilkins M.J."/>
            <person name="Karaoz U."/>
            <person name="Brodie E.L."/>
            <person name="Williams K.H."/>
            <person name="Hubbard S.S."/>
            <person name="Banfield J.F."/>
        </authorList>
    </citation>
    <scope>NUCLEOTIDE SEQUENCE [LARGE SCALE GENOMIC DNA]</scope>
</reference>
<feature type="domain" description="HD" evidence="4">
    <location>
        <begin position="47"/>
        <end position="147"/>
    </location>
</feature>
<dbReference type="InterPro" id="IPR007685">
    <property type="entry name" value="RelA_SpoT"/>
</dbReference>
<dbReference type="AlphaFoldDB" id="A0A1F7YYK2"/>
<dbReference type="InterPro" id="IPR004095">
    <property type="entry name" value="TGS"/>
</dbReference>
<dbReference type="InterPro" id="IPR012676">
    <property type="entry name" value="TGS-like"/>
</dbReference>
<dbReference type="Proteomes" id="UP000178870">
    <property type="component" value="Unassembled WGS sequence"/>
</dbReference>
<evidence type="ECO:0000313" key="6">
    <source>
        <dbReference type="EMBL" id="OGM31545.1"/>
    </source>
</evidence>
<dbReference type="GO" id="GO:0003723">
    <property type="term" value="F:RNA binding"/>
    <property type="evidence" value="ECO:0007669"/>
    <property type="project" value="UniProtKB-KW"/>
</dbReference>
<gene>
    <name evidence="6" type="ORF">A2803_02305</name>
</gene>
<dbReference type="PANTHER" id="PTHR21262:SF31">
    <property type="entry name" value="GTP PYROPHOSPHOKINASE"/>
    <property type="match status" value="1"/>
</dbReference>
<organism evidence="6 7">
    <name type="scientific">Candidatus Woesebacteria bacterium RIFCSPHIGHO2_01_FULL_44_21</name>
    <dbReference type="NCBI Taxonomy" id="1802503"/>
    <lineage>
        <taxon>Bacteria</taxon>
        <taxon>Candidatus Woeseibacteriota</taxon>
    </lineage>
</organism>
<dbReference type="Pfam" id="PF13328">
    <property type="entry name" value="HD_4"/>
    <property type="match status" value="1"/>
</dbReference>
<evidence type="ECO:0000259" key="4">
    <source>
        <dbReference type="PROSITE" id="PS51831"/>
    </source>
</evidence>
<dbReference type="InterPro" id="IPR043519">
    <property type="entry name" value="NT_sf"/>
</dbReference>
<protein>
    <recommendedName>
        <fullName evidence="8">TGS domain-containing protein</fullName>
    </recommendedName>
</protein>
<dbReference type="Gene3D" id="1.10.3210.10">
    <property type="entry name" value="Hypothetical protein af1432"/>
    <property type="match status" value="1"/>
</dbReference>
<dbReference type="InterPro" id="IPR033655">
    <property type="entry name" value="TGS_RelA/SpoT"/>
</dbReference>
<comment type="pathway">
    <text evidence="1">Purine metabolism.</text>
</comment>
<dbReference type="Pfam" id="PF04607">
    <property type="entry name" value="RelA_SpoT"/>
    <property type="match status" value="1"/>
</dbReference>
<comment type="caution">
    <text evidence="6">The sequence shown here is derived from an EMBL/GenBank/DDBJ whole genome shotgun (WGS) entry which is preliminary data.</text>
</comment>
<comment type="function">
    <text evidence="3">In eubacteria ppGpp (guanosine 3'-diphosphate 5'-diphosphate) is a mediator of the stringent response that coordinates a variety of cellular activities in response to changes in nutritional abundance.</text>
</comment>
<dbReference type="CDD" id="cd05399">
    <property type="entry name" value="NT_Rel-Spo_like"/>
    <property type="match status" value="1"/>
</dbReference>
<dbReference type="EMBL" id="MGGP01000024">
    <property type="protein sequence ID" value="OGM31545.1"/>
    <property type="molecule type" value="Genomic_DNA"/>
</dbReference>
<evidence type="ECO:0000256" key="2">
    <source>
        <dbReference type="PROSITE-ProRule" id="PRU00182"/>
    </source>
</evidence>
<dbReference type="PROSITE" id="PS51831">
    <property type="entry name" value="HD"/>
    <property type="match status" value="1"/>
</dbReference>
<dbReference type="InterPro" id="IPR006674">
    <property type="entry name" value="HD_domain"/>
</dbReference>
<dbReference type="InterPro" id="IPR012675">
    <property type="entry name" value="Beta-grasp_dom_sf"/>
</dbReference>
<comment type="similarity">
    <text evidence="3">Belongs to the relA/spoT family.</text>
</comment>
<proteinExistence type="inferred from homology"/>
<dbReference type="PANTHER" id="PTHR21262">
    <property type="entry name" value="GUANOSINE-3',5'-BIS DIPHOSPHATE 3'-PYROPHOSPHOHYDROLASE"/>
    <property type="match status" value="1"/>
</dbReference>
<dbReference type="SUPFAM" id="SSF81271">
    <property type="entry name" value="TGS-like"/>
    <property type="match status" value="1"/>
</dbReference>
<dbReference type="CDD" id="cd00077">
    <property type="entry name" value="HDc"/>
    <property type="match status" value="1"/>
</dbReference>
<evidence type="ECO:0008006" key="8">
    <source>
        <dbReference type="Google" id="ProtNLM"/>
    </source>
</evidence>
<dbReference type="PROSITE" id="PS50889">
    <property type="entry name" value="S4"/>
    <property type="match status" value="1"/>
</dbReference>
<evidence type="ECO:0000313" key="7">
    <source>
        <dbReference type="Proteomes" id="UP000178870"/>
    </source>
</evidence>
<dbReference type="NCBIfam" id="TIGR00691">
    <property type="entry name" value="spoT_relA"/>
    <property type="match status" value="1"/>
</dbReference>
<name>A0A1F7YYK2_9BACT</name>
<dbReference type="SMART" id="SM00954">
    <property type="entry name" value="RelA_SpoT"/>
    <property type="match status" value="1"/>
</dbReference>